<dbReference type="GO" id="GO:0046677">
    <property type="term" value="P:response to antibiotic"/>
    <property type="evidence" value="ECO:0007669"/>
    <property type="project" value="UniProtKB-KW"/>
</dbReference>
<dbReference type="EMBL" id="LKAJ02000003">
    <property type="protein sequence ID" value="MCS5712843.1"/>
    <property type="molecule type" value="Genomic_DNA"/>
</dbReference>
<dbReference type="Gene3D" id="3.90.79.10">
    <property type="entry name" value="Nucleoside Triphosphate Pyrophosphohydrolase"/>
    <property type="match status" value="1"/>
</dbReference>
<dbReference type="CDD" id="cd04685">
    <property type="entry name" value="NUDIX_Hydrolase"/>
    <property type="match status" value="1"/>
</dbReference>
<dbReference type="GO" id="GO:0019290">
    <property type="term" value="P:siderophore biosynthetic process"/>
    <property type="evidence" value="ECO:0007669"/>
    <property type="project" value="InterPro"/>
</dbReference>
<reference evidence="7" key="1">
    <citation type="submission" date="2015-09" db="EMBL/GenBank/DDBJ databases">
        <title>Draft Genome Sequences of Two Novel Amoeba-resistant Intranuclear Bacteria, Candidatus Berkiella cookevillensis and Candidatus Berkiella aquae.</title>
        <authorList>
            <person name="Mehari Y.T."/>
            <person name="Arivett B.A."/>
            <person name="Farone A.L."/>
            <person name="Gunderson J.H."/>
            <person name="Farone M.B."/>
        </authorList>
    </citation>
    <scope>NUCLEOTIDE SEQUENCE [LARGE SCALE GENOMIC DNA]</scope>
    <source>
        <strain evidence="7">HT99</strain>
    </source>
</reference>
<dbReference type="OrthoDB" id="5296079at2"/>
<dbReference type="Gene3D" id="3.40.630.30">
    <property type="match status" value="1"/>
</dbReference>
<comment type="cofactor">
    <cofactor evidence="1">
        <name>Mg(2+)</name>
        <dbReference type="ChEBI" id="CHEBI:18420"/>
    </cofactor>
</comment>
<dbReference type="SUPFAM" id="SSF55811">
    <property type="entry name" value="Nudix"/>
    <property type="match status" value="1"/>
</dbReference>
<dbReference type="PROSITE" id="PS00893">
    <property type="entry name" value="NUDIX_BOX"/>
    <property type="match status" value="1"/>
</dbReference>
<keyword evidence="3" id="KW-0378">Hydrolase</keyword>
<comment type="caution">
    <text evidence="7">The sequence shown here is derived from an EMBL/GenBank/DDBJ whole genome shotgun (WGS) entry which is preliminary data.</text>
</comment>
<name>A0A0Q9Y9I4_9GAMM</name>
<dbReference type="PANTHER" id="PTHR31438:SF1">
    <property type="entry name" value="LYSINE N-ACYLTRANSFERASE C17G9.06C-RELATED"/>
    <property type="match status" value="1"/>
</dbReference>
<reference evidence="8" key="3">
    <citation type="submission" date="2021-06" db="EMBL/GenBank/DDBJ databases">
        <title>Genomic Description and Analysis of Intracellular Bacteria, Candidatus Berkiella cookevillensis and Candidatus Berkiella aquae.</title>
        <authorList>
            <person name="Kidane D.T."/>
            <person name="Mehari Y.T."/>
            <person name="Rice F.C."/>
            <person name="Arivett B.A."/>
            <person name="Farone A.L."/>
            <person name="Berk S.G."/>
            <person name="Farone M.B."/>
        </authorList>
    </citation>
    <scope>NUCLEOTIDE SEQUENCE</scope>
    <source>
        <strain evidence="8">HT99</strain>
    </source>
</reference>
<dbReference type="RefSeq" id="WP_075067770.1">
    <property type="nucleotide sequence ID" value="NZ_LKAJ02000003.1"/>
</dbReference>
<evidence type="ECO:0000259" key="5">
    <source>
        <dbReference type="PROSITE" id="PS51186"/>
    </source>
</evidence>
<keyword evidence="9" id="KW-1185">Reference proteome</keyword>
<dbReference type="InterPro" id="IPR020084">
    <property type="entry name" value="NUDIX_hydrolase_CS"/>
</dbReference>
<evidence type="ECO:0000259" key="6">
    <source>
        <dbReference type="PROSITE" id="PS51462"/>
    </source>
</evidence>
<dbReference type="SUPFAM" id="SSF55729">
    <property type="entry name" value="Acyl-CoA N-acyltransferases (Nat)"/>
    <property type="match status" value="1"/>
</dbReference>
<dbReference type="InterPro" id="IPR000086">
    <property type="entry name" value="NUDIX_hydrolase_dom"/>
</dbReference>
<dbReference type="EMBL" id="LKAJ01000029">
    <property type="protein sequence ID" value="KRG17435.1"/>
    <property type="molecule type" value="Genomic_DNA"/>
</dbReference>
<evidence type="ECO:0000313" key="9">
    <source>
        <dbReference type="Proteomes" id="UP000051497"/>
    </source>
</evidence>
<keyword evidence="7" id="KW-0808">Transferase</keyword>
<organism evidence="7">
    <name type="scientific">Candidatus Berkiella aquae</name>
    <dbReference type="NCBI Taxonomy" id="295108"/>
    <lineage>
        <taxon>Bacteria</taxon>
        <taxon>Pseudomonadati</taxon>
        <taxon>Pseudomonadota</taxon>
        <taxon>Gammaproteobacteria</taxon>
        <taxon>Candidatus Berkiellales</taxon>
        <taxon>Candidatus Berkiellaceae</taxon>
        <taxon>Candidatus Berkiella</taxon>
    </lineage>
</organism>
<proteinExistence type="predicted"/>
<dbReference type="InterPro" id="IPR000182">
    <property type="entry name" value="GNAT_dom"/>
</dbReference>
<dbReference type="InterPro" id="IPR016181">
    <property type="entry name" value="Acyl_CoA_acyltransferase"/>
</dbReference>
<dbReference type="EC" id="2.3.1.82" evidence="7"/>
<keyword evidence="7" id="KW-0012">Acyltransferase</keyword>
<dbReference type="AlphaFoldDB" id="A0A0Q9Y9I4"/>
<dbReference type="Proteomes" id="UP000051497">
    <property type="component" value="Unassembled WGS sequence"/>
</dbReference>
<sequence>MSVIPHIRIAALKEEDFPVLHQWLQNKHVREFWDDGDRTLDQVKNHYKPAEGIKRYIFYIGDQPAGYFQSYLVDEENEYCSFLMKNTLGVDFFIGNEDLLNKGYAIHVLSCFIKEYCEETDRILVDPQPSNAKAIHLYKKYGFTQMAEQIIDGRSHIIMAINLRRTVRAIIFNSENSILLMHVSTWPDLENKTNKHRSFWCTLGGRIEKGEPIETALARELYEEGGFTNFQKSELGYGELVLNLNGFPTRLIEIYYAVHVSTNEIITTNLTQEEKEVFKELRWWSLEDLSRTQETVFPGCIADLAASYLKAPSHWQFKEINLD</sequence>
<dbReference type="EC" id="2.3.1.-" evidence="8"/>
<dbReference type="Pfam" id="PF13523">
    <property type="entry name" value="Acetyltransf_8"/>
    <property type="match status" value="1"/>
</dbReference>
<feature type="domain" description="N-acetyltransferase" evidence="5">
    <location>
        <begin position="7"/>
        <end position="164"/>
    </location>
</feature>
<dbReference type="STRING" id="295108.HT99x_03190"/>
<evidence type="ECO:0000256" key="3">
    <source>
        <dbReference type="ARBA" id="ARBA00022801"/>
    </source>
</evidence>
<dbReference type="PROSITE" id="PS51462">
    <property type="entry name" value="NUDIX"/>
    <property type="match status" value="1"/>
</dbReference>
<dbReference type="GO" id="GO:0016787">
    <property type="term" value="F:hydrolase activity"/>
    <property type="evidence" value="ECO:0007669"/>
    <property type="project" value="UniProtKB-KW"/>
</dbReference>
<gene>
    <name evidence="7" type="primary">aacA4_2</name>
    <name evidence="8" type="ORF">HT99x_015495</name>
    <name evidence="7" type="ORF">HT99x_03190</name>
</gene>
<dbReference type="Pfam" id="PF00293">
    <property type="entry name" value="NUDIX"/>
    <property type="match status" value="1"/>
</dbReference>
<dbReference type="PROSITE" id="PS51186">
    <property type="entry name" value="GNAT"/>
    <property type="match status" value="1"/>
</dbReference>
<protein>
    <submittedName>
        <fullName evidence="7">Aminoglycoside N(6')-acetyltransferase type 1</fullName>
        <ecNumber evidence="7">2.3.1.82</ecNumber>
    </submittedName>
    <submittedName>
        <fullName evidence="8">GNAT family N-acetyltransferase</fullName>
        <ecNumber evidence="8">2.3.1.-</ecNumber>
    </submittedName>
</protein>
<evidence type="ECO:0000256" key="1">
    <source>
        <dbReference type="ARBA" id="ARBA00001946"/>
    </source>
</evidence>
<accession>A0A0Q9Y9I4</accession>
<dbReference type="GO" id="GO:0047663">
    <property type="term" value="F:aminoglycoside 6'-N-acetyltransferase activity"/>
    <property type="evidence" value="ECO:0007669"/>
    <property type="project" value="UniProtKB-EC"/>
</dbReference>
<feature type="domain" description="Nudix hydrolase" evidence="6">
    <location>
        <begin position="162"/>
        <end position="318"/>
    </location>
</feature>
<comment type="pathway">
    <text evidence="2">Siderophore biosynthesis.</text>
</comment>
<dbReference type="PANTHER" id="PTHR31438">
    <property type="entry name" value="LYSINE N-ACYLTRANSFERASE C17G9.06C-RELATED"/>
    <property type="match status" value="1"/>
</dbReference>
<keyword evidence="4" id="KW-0046">Antibiotic resistance</keyword>
<evidence type="ECO:0000256" key="4">
    <source>
        <dbReference type="ARBA" id="ARBA00023251"/>
    </source>
</evidence>
<dbReference type="SMART" id="SM01006">
    <property type="entry name" value="AlcB"/>
    <property type="match status" value="1"/>
</dbReference>
<evidence type="ECO:0000313" key="8">
    <source>
        <dbReference type="EMBL" id="MCS5712843.1"/>
    </source>
</evidence>
<evidence type="ECO:0000256" key="2">
    <source>
        <dbReference type="ARBA" id="ARBA00004924"/>
    </source>
</evidence>
<reference evidence="8" key="2">
    <citation type="journal article" date="2016" name="Genome Announc.">
        <title>Draft Genome Sequences of Two Novel Amoeba-Resistant Intranuclear Bacteria, 'Candidatus Berkiella cookevillensis' and 'Candidatus Berkiella aquae'.</title>
        <authorList>
            <person name="Mehari Y.T."/>
            <person name="Arivett B.A."/>
            <person name="Farone A.L."/>
            <person name="Gunderson J.H."/>
            <person name="Farone M.B."/>
        </authorList>
    </citation>
    <scope>NUCLEOTIDE SEQUENCE</scope>
    <source>
        <strain evidence="8">HT99</strain>
    </source>
</reference>
<evidence type="ECO:0000313" key="7">
    <source>
        <dbReference type="EMBL" id="KRG17435.1"/>
    </source>
</evidence>
<dbReference type="InterPro" id="IPR015797">
    <property type="entry name" value="NUDIX_hydrolase-like_dom_sf"/>
</dbReference>
<dbReference type="PATRIC" id="fig|1590043.3.peg.3248"/>
<dbReference type="InterPro" id="IPR019432">
    <property type="entry name" value="Acyltransferase_MbtK/IucB-like"/>
</dbReference>